<comment type="function">
    <text evidence="4">Plant non-specific lipid-transfer proteins transfer phospholipids as well as galactolipids across membranes. May play a role in wax or cutin deposition in the cell walls of expanding epidermal cells and certain secretory tissues.</text>
</comment>
<evidence type="ECO:0000256" key="4">
    <source>
        <dbReference type="RuleBase" id="RU000628"/>
    </source>
</evidence>
<dbReference type="GO" id="GO:0008289">
    <property type="term" value="F:lipid binding"/>
    <property type="evidence" value="ECO:0007669"/>
    <property type="project" value="UniProtKB-KW"/>
</dbReference>
<dbReference type="Proteomes" id="UP001190926">
    <property type="component" value="Unassembled WGS sequence"/>
</dbReference>
<comment type="similarity">
    <text evidence="1 4">Belongs to the plant LTP family.</text>
</comment>
<keyword evidence="2 4" id="KW-0813">Transport</keyword>
<evidence type="ECO:0000313" key="7">
    <source>
        <dbReference type="EMBL" id="KAH6832415.1"/>
    </source>
</evidence>
<evidence type="ECO:0000256" key="1">
    <source>
        <dbReference type="ARBA" id="ARBA00009748"/>
    </source>
</evidence>
<feature type="signal peptide" evidence="5">
    <location>
        <begin position="1"/>
        <end position="26"/>
    </location>
</feature>
<evidence type="ECO:0000256" key="3">
    <source>
        <dbReference type="ARBA" id="ARBA00023121"/>
    </source>
</evidence>
<dbReference type="SUPFAM" id="SSF47699">
    <property type="entry name" value="Bifunctional inhibitor/lipid-transfer protein/seed storage 2S albumin"/>
    <property type="match status" value="1"/>
</dbReference>
<keyword evidence="3 4" id="KW-0446">Lipid-binding</keyword>
<evidence type="ECO:0000259" key="6">
    <source>
        <dbReference type="SMART" id="SM00499"/>
    </source>
</evidence>
<evidence type="ECO:0000256" key="2">
    <source>
        <dbReference type="ARBA" id="ARBA00022448"/>
    </source>
</evidence>
<dbReference type="GO" id="GO:0006869">
    <property type="term" value="P:lipid transport"/>
    <property type="evidence" value="ECO:0007669"/>
    <property type="project" value="InterPro"/>
</dbReference>
<accession>A0AAD4JEM4</accession>
<dbReference type="PRINTS" id="PR00382">
    <property type="entry name" value="LIPIDTRNSFER"/>
</dbReference>
<keyword evidence="5" id="KW-0732">Signal</keyword>
<dbReference type="AlphaFoldDB" id="A0AAD4JEM4"/>
<dbReference type="PANTHER" id="PTHR33076">
    <property type="entry name" value="NON-SPECIFIC LIPID-TRANSFER PROTEIN 2-RELATED"/>
    <property type="match status" value="1"/>
</dbReference>
<dbReference type="SMART" id="SM00499">
    <property type="entry name" value="AAI"/>
    <property type="match status" value="1"/>
</dbReference>
<organism evidence="7 8">
    <name type="scientific">Perilla frutescens var. hirtella</name>
    <name type="common">Perilla citriodora</name>
    <name type="synonym">Perilla setoyensis</name>
    <dbReference type="NCBI Taxonomy" id="608512"/>
    <lineage>
        <taxon>Eukaryota</taxon>
        <taxon>Viridiplantae</taxon>
        <taxon>Streptophyta</taxon>
        <taxon>Embryophyta</taxon>
        <taxon>Tracheophyta</taxon>
        <taxon>Spermatophyta</taxon>
        <taxon>Magnoliopsida</taxon>
        <taxon>eudicotyledons</taxon>
        <taxon>Gunneridae</taxon>
        <taxon>Pentapetalae</taxon>
        <taxon>asterids</taxon>
        <taxon>lamiids</taxon>
        <taxon>Lamiales</taxon>
        <taxon>Lamiaceae</taxon>
        <taxon>Nepetoideae</taxon>
        <taxon>Elsholtzieae</taxon>
        <taxon>Perilla</taxon>
    </lineage>
</organism>
<feature type="chain" id="PRO_5041990834" description="Non-specific lipid-transfer protein" evidence="5">
    <location>
        <begin position="27"/>
        <end position="117"/>
    </location>
</feature>
<dbReference type="CDD" id="cd01960">
    <property type="entry name" value="nsLTP1"/>
    <property type="match status" value="1"/>
</dbReference>
<proteinExistence type="inferred from homology"/>
<dbReference type="Pfam" id="PF00234">
    <property type="entry name" value="Tryp_alpha_amyl"/>
    <property type="match status" value="1"/>
</dbReference>
<protein>
    <recommendedName>
        <fullName evidence="4">Non-specific lipid-transfer protein</fullName>
    </recommendedName>
</protein>
<evidence type="ECO:0000313" key="8">
    <source>
        <dbReference type="Proteomes" id="UP001190926"/>
    </source>
</evidence>
<dbReference type="InterPro" id="IPR036312">
    <property type="entry name" value="Bifun_inhib/LTP/seed_sf"/>
</dbReference>
<dbReference type="EMBL" id="SDAM02000071">
    <property type="protein sequence ID" value="KAH6832415.1"/>
    <property type="molecule type" value="Genomic_DNA"/>
</dbReference>
<comment type="caution">
    <text evidence="7">The sequence shown here is derived from an EMBL/GenBank/DDBJ whole genome shotgun (WGS) entry which is preliminary data.</text>
</comment>
<feature type="domain" description="Bifunctional inhibitor/plant lipid transfer protein/seed storage helical" evidence="6">
    <location>
        <begin position="31"/>
        <end position="115"/>
    </location>
</feature>
<dbReference type="Gene3D" id="1.10.110.10">
    <property type="entry name" value="Plant lipid-transfer and hydrophobic proteins"/>
    <property type="match status" value="1"/>
</dbReference>
<dbReference type="InterPro" id="IPR016140">
    <property type="entry name" value="Bifunc_inhib/LTP/seed_store"/>
</dbReference>
<evidence type="ECO:0000256" key="5">
    <source>
        <dbReference type="SAM" id="SignalP"/>
    </source>
</evidence>
<sequence>MSKPFKVVLAAAVCVCMVAMSHHADGAAGSCEPVLTTVNSCRNYLMQGGVVPVNCCNGVKVLSAAAKTPAVKRSYCECLKSVAKSLGGVKKEFASTLPKKCGVNNGNPISYSVNCSR</sequence>
<name>A0AAD4JEM4_PERFH</name>
<dbReference type="InterPro" id="IPR000528">
    <property type="entry name" value="Plant_nsLTP"/>
</dbReference>
<reference evidence="7 8" key="1">
    <citation type="journal article" date="2021" name="Nat. Commun.">
        <title>Incipient diploidization of the medicinal plant Perilla within 10,000 years.</title>
        <authorList>
            <person name="Zhang Y."/>
            <person name="Shen Q."/>
            <person name="Leng L."/>
            <person name="Zhang D."/>
            <person name="Chen S."/>
            <person name="Shi Y."/>
            <person name="Ning Z."/>
            <person name="Chen S."/>
        </authorList>
    </citation>
    <scope>NUCLEOTIDE SEQUENCE [LARGE SCALE GENOMIC DNA]</scope>
    <source>
        <strain evidence="8">cv. PC099</strain>
    </source>
</reference>
<gene>
    <name evidence="7" type="ORF">C2S53_007275</name>
</gene>
<keyword evidence="8" id="KW-1185">Reference proteome</keyword>